<comment type="cofactor">
    <cofactor evidence="1">
        <name>a divalent metal cation</name>
        <dbReference type="ChEBI" id="CHEBI:60240"/>
    </cofactor>
</comment>
<evidence type="ECO:0000256" key="1">
    <source>
        <dbReference type="ARBA" id="ARBA00001968"/>
    </source>
</evidence>
<dbReference type="InterPro" id="IPR027806">
    <property type="entry name" value="HARBI1_dom"/>
</dbReference>
<name>A0AAV8WMU6_9CUCU</name>
<dbReference type="SUPFAM" id="SSF161084">
    <property type="entry name" value="MAPEG domain-like"/>
    <property type="match status" value="1"/>
</dbReference>
<sequence>MCSTARFYMTVSYLIECSKNSFEQGQICGLLLGDNGYACRLYLLTPVIYPTNTTRKNYNRAHKAYRNLIERVNGFGTGVFLAAYTEPNDKLDTIVAVIYGTAVLHNIISAEW</sequence>
<accession>A0AAV8WMU6</accession>
<dbReference type="EMBL" id="JANEYF010005564">
    <property type="protein sequence ID" value="KAJ8927678.1"/>
    <property type="molecule type" value="Genomic_DNA"/>
</dbReference>
<dbReference type="AlphaFoldDB" id="A0AAV8WMU6"/>
<feature type="domain" description="DDE Tnp4" evidence="3">
    <location>
        <begin position="30"/>
        <end position="106"/>
    </location>
</feature>
<dbReference type="GO" id="GO:0046872">
    <property type="term" value="F:metal ion binding"/>
    <property type="evidence" value="ECO:0007669"/>
    <property type="project" value="UniProtKB-KW"/>
</dbReference>
<gene>
    <name evidence="4" type="ORF">NQ314_019835</name>
</gene>
<evidence type="ECO:0000259" key="3">
    <source>
        <dbReference type="Pfam" id="PF13359"/>
    </source>
</evidence>
<proteinExistence type="predicted"/>
<dbReference type="Pfam" id="PF13359">
    <property type="entry name" value="DDE_Tnp_4"/>
    <property type="match status" value="1"/>
</dbReference>
<dbReference type="InterPro" id="IPR023352">
    <property type="entry name" value="MAPEG-like_dom_sf"/>
</dbReference>
<comment type="caution">
    <text evidence="4">The sequence shown here is derived from an EMBL/GenBank/DDBJ whole genome shotgun (WGS) entry which is preliminary data.</text>
</comment>
<evidence type="ECO:0000313" key="5">
    <source>
        <dbReference type="Proteomes" id="UP001162156"/>
    </source>
</evidence>
<evidence type="ECO:0000313" key="4">
    <source>
        <dbReference type="EMBL" id="KAJ8927678.1"/>
    </source>
</evidence>
<dbReference type="Proteomes" id="UP001162156">
    <property type="component" value="Unassembled WGS sequence"/>
</dbReference>
<keyword evidence="5" id="KW-1185">Reference proteome</keyword>
<organism evidence="4 5">
    <name type="scientific">Rhamnusium bicolor</name>
    <dbReference type="NCBI Taxonomy" id="1586634"/>
    <lineage>
        <taxon>Eukaryota</taxon>
        <taxon>Metazoa</taxon>
        <taxon>Ecdysozoa</taxon>
        <taxon>Arthropoda</taxon>
        <taxon>Hexapoda</taxon>
        <taxon>Insecta</taxon>
        <taxon>Pterygota</taxon>
        <taxon>Neoptera</taxon>
        <taxon>Endopterygota</taxon>
        <taxon>Coleoptera</taxon>
        <taxon>Polyphaga</taxon>
        <taxon>Cucujiformia</taxon>
        <taxon>Chrysomeloidea</taxon>
        <taxon>Cerambycidae</taxon>
        <taxon>Lepturinae</taxon>
        <taxon>Rhagiini</taxon>
        <taxon>Rhamnusium</taxon>
    </lineage>
</organism>
<evidence type="ECO:0000256" key="2">
    <source>
        <dbReference type="ARBA" id="ARBA00022723"/>
    </source>
</evidence>
<keyword evidence="2" id="KW-0479">Metal-binding</keyword>
<reference evidence="4" key="1">
    <citation type="journal article" date="2023" name="Insect Mol. Biol.">
        <title>Genome sequencing provides insights into the evolution of gene families encoding plant cell wall-degrading enzymes in longhorned beetles.</title>
        <authorList>
            <person name="Shin N.R."/>
            <person name="Okamura Y."/>
            <person name="Kirsch R."/>
            <person name="Pauchet Y."/>
        </authorList>
    </citation>
    <scope>NUCLEOTIDE SEQUENCE</scope>
    <source>
        <strain evidence="4">RBIC_L_NR</strain>
    </source>
</reference>
<protein>
    <recommendedName>
        <fullName evidence="3">DDE Tnp4 domain-containing protein</fullName>
    </recommendedName>
</protein>